<gene>
    <name evidence="2" type="ORF">Tco_1001921</name>
</gene>
<name>A0ABQ5F5I9_9ASTR</name>
<accession>A0ABQ5F5I9</accession>
<proteinExistence type="predicted"/>
<comment type="caution">
    <text evidence="2">The sequence shown here is derived from an EMBL/GenBank/DDBJ whole genome shotgun (WGS) entry which is preliminary data.</text>
</comment>
<feature type="region of interest" description="Disordered" evidence="1">
    <location>
        <begin position="1"/>
        <end position="20"/>
    </location>
</feature>
<evidence type="ECO:0000313" key="2">
    <source>
        <dbReference type="EMBL" id="GJT58388.1"/>
    </source>
</evidence>
<reference evidence="2" key="1">
    <citation type="journal article" date="2022" name="Int. J. Mol. Sci.">
        <title>Draft Genome of Tanacetum Coccineum: Genomic Comparison of Closely Related Tanacetum-Family Plants.</title>
        <authorList>
            <person name="Yamashiro T."/>
            <person name="Shiraishi A."/>
            <person name="Nakayama K."/>
            <person name="Satake H."/>
        </authorList>
    </citation>
    <scope>NUCLEOTIDE SEQUENCE</scope>
</reference>
<dbReference type="Proteomes" id="UP001151760">
    <property type="component" value="Unassembled WGS sequence"/>
</dbReference>
<evidence type="ECO:0000313" key="3">
    <source>
        <dbReference type="Proteomes" id="UP001151760"/>
    </source>
</evidence>
<organism evidence="2 3">
    <name type="scientific">Tanacetum coccineum</name>
    <dbReference type="NCBI Taxonomy" id="301880"/>
    <lineage>
        <taxon>Eukaryota</taxon>
        <taxon>Viridiplantae</taxon>
        <taxon>Streptophyta</taxon>
        <taxon>Embryophyta</taxon>
        <taxon>Tracheophyta</taxon>
        <taxon>Spermatophyta</taxon>
        <taxon>Magnoliopsida</taxon>
        <taxon>eudicotyledons</taxon>
        <taxon>Gunneridae</taxon>
        <taxon>Pentapetalae</taxon>
        <taxon>asterids</taxon>
        <taxon>campanulids</taxon>
        <taxon>Asterales</taxon>
        <taxon>Asteraceae</taxon>
        <taxon>Asteroideae</taxon>
        <taxon>Anthemideae</taxon>
        <taxon>Anthemidinae</taxon>
        <taxon>Tanacetum</taxon>
    </lineage>
</organism>
<protein>
    <submittedName>
        <fullName evidence="2">Uncharacterized protein</fullName>
    </submittedName>
</protein>
<evidence type="ECO:0000256" key="1">
    <source>
        <dbReference type="SAM" id="MobiDB-lite"/>
    </source>
</evidence>
<sequence length="232" mass="26196">MVCFSNALNTPDTSANTRSRESKWRFDDQGLRRLLQEQTITRESDNRKHNLQKVWSRCQQVSTGLQFKFIPARSRTSVATFVEIENIPNALRVTDAQEIKQSEGVQRLWMNNPSSISRKSLKPSGLFKPIKRSLEKAAMLAAADPGEETREYIQSSIASIPIWVTKKQWDRKLGIGDYGWIRVRIVVSVDVFDVGGRLVKWGSGLDHVFGVAVGVGIDIRGDLSDIPEKLRV</sequence>
<reference evidence="2" key="2">
    <citation type="submission" date="2022-01" db="EMBL/GenBank/DDBJ databases">
        <authorList>
            <person name="Yamashiro T."/>
            <person name="Shiraishi A."/>
            <person name="Satake H."/>
            <person name="Nakayama K."/>
        </authorList>
    </citation>
    <scope>NUCLEOTIDE SEQUENCE</scope>
</reference>
<keyword evidence="3" id="KW-1185">Reference proteome</keyword>
<dbReference type="EMBL" id="BQNB010017015">
    <property type="protein sequence ID" value="GJT58388.1"/>
    <property type="molecule type" value="Genomic_DNA"/>
</dbReference>
<feature type="compositionally biased region" description="Polar residues" evidence="1">
    <location>
        <begin position="1"/>
        <end position="17"/>
    </location>
</feature>